<dbReference type="NCBIfam" id="TIGR00042">
    <property type="entry name" value="RdgB/HAM1 family non-canonical purine NTP pyrophosphatase"/>
    <property type="match status" value="1"/>
</dbReference>
<feature type="binding site" evidence="10">
    <location>
        <begin position="153"/>
        <end position="156"/>
    </location>
    <ligand>
        <name>substrate</name>
    </ligand>
</feature>
<accession>A0A7T4R0Y3</accession>
<comment type="caution">
    <text evidence="10">Lacks conserved residue(s) required for the propagation of feature annotation.</text>
</comment>
<evidence type="ECO:0000313" key="13">
    <source>
        <dbReference type="Proteomes" id="UP000596063"/>
    </source>
</evidence>
<evidence type="ECO:0000256" key="3">
    <source>
        <dbReference type="ARBA" id="ARBA00022723"/>
    </source>
</evidence>
<feature type="binding site" evidence="10">
    <location>
        <begin position="181"/>
        <end position="182"/>
    </location>
    <ligand>
        <name>substrate</name>
    </ligand>
</feature>
<dbReference type="Proteomes" id="UP000596063">
    <property type="component" value="Chromosome"/>
</dbReference>
<keyword evidence="5 10" id="KW-0378">Hydrolase</keyword>
<keyword evidence="6 10" id="KW-0460">Magnesium</keyword>
<dbReference type="GO" id="GO:0000166">
    <property type="term" value="F:nucleotide binding"/>
    <property type="evidence" value="ECO:0007669"/>
    <property type="project" value="UniProtKB-KW"/>
</dbReference>
<comment type="catalytic activity">
    <reaction evidence="9 10">
        <text>XTP + H2O = XMP + diphosphate + H(+)</text>
        <dbReference type="Rhea" id="RHEA:28610"/>
        <dbReference type="ChEBI" id="CHEBI:15377"/>
        <dbReference type="ChEBI" id="CHEBI:15378"/>
        <dbReference type="ChEBI" id="CHEBI:33019"/>
        <dbReference type="ChEBI" id="CHEBI:57464"/>
        <dbReference type="ChEBI" id="CHEBI:61314"/>
        <dbReference type="EC" id="3.6.1.66"/>
    </reaction>
</comment>
<comment type="function">
    <text evidence="10">Pyrophosphatase that catalyzes the hydrolysis of nucleoside triphosphates to their monophosphate derivatives, with a high preference for the non-canonical purine nucleotides XTP (xanthosine triphosphate), dITP (deoxyinosine triphosphate) and ITP. Seems to function as a house-cleaning enzyme that removes non-canonical purine nucleotides from the nucleotide pool, thus preventing their incorporation into DNA/RNA and avoiding chromosomal lesions.</text>
</comment>
<keyword evidence="4 10" id="KW-0547">Nucleotide-binding</keyword>
<gene>
    <name evidence="12" type="primary">rdgB</name>
    <name evidence="12" type="ORF">I6N98_00620</name>
</gene>
<feature type="binding site" evidence="10">
    <location>
        <begin position="9"/>
        <end position="14"/>
    </location>
    <ligand>
        <name>substrate</name>
    </ligand>
</feature>
<dbReference type="GO" id="GO:0009146">
    <property type="term" value="P:purine nucleoside triphosphate catabolic process"/>
    <property type="evidence" value="ECO:0007669"/>
    <property type="project" value="UniProtKB-UniRule"/>
</dbReference>
<evidence type="ECO:0000256" key="1">
    <source>
        <dbReference type="ARBA" id="ARBA00008023"/>
    </source>
</evidence>
<comment type="catalytic activity">
    <reaction evidence="8 10">
        <text>dITP + H2O = dIMP + diphosphate + H(+)</text>
        <dbReference type="Rhea" id="RHEA:28342"/>
        <dbReference type="ChEBI" id="CHEBI:15377"/>
        <dbReference type="ChEBI" id="CHEBI:15378"/>
        <dbReference type="ChEBI" id="CHEBI:33019"/>
        <dbReference type="ChEBI" id="CHEBI:61194"/>
        <dbReference type="ChEBI" id="CHEBI:61382"/>
        <dbReference type="EC" id="3.6.1.66"/>
    </reaction>
</comment>
<dbReference type="HAMAP" id="MF_01405">
    <property type="entry name" value="Non_canon_purine_NTPase"/>
    <property type="match status" value="1"/>
</dbReference>
<feature type="binding site" evidence="10">
    <location>
        <position position="71"/>
    </location>
    <ligand>
        <name>substrate</name>
    </ligand>
</feature>
<dbReference type="GO" id="GO:0005829">
    <property type="term" value="C:cytosol"/>
    <property type="evidence" value="ECO:0007669"/>
    <property type="project" value="TreeGrafter"/>
</dbReference>
<feature type="binding site" evidence="10">
    <location>
        <position position="70"/>
    </location>
    <ligand>
        <name>Mg(2+)</name>
        <dbReference type="ChEBI" id="CHEBI:18420"/>
    </ligand>
</feature>
<dbReference type="InterPro" id="IPR002637">
    <property type="entry name" value="RdgB/HAM1"/>
</dbReference>
<evidence type="ECO:0000313" key="12">
    <source>
        <dbReference type="EMBL" id="QQD18414.1"/>
    </source>
</evidence>
<dbReference type="EC" id="3.6.1.66" evidence="10"/>
<evidence type="ECO:0000256" key="4">
    <source>
        <dbReference type="ARBA" id="ARBA00022741"/>
    </source>
</evidence>
<dbReference type="RefSeq" id="WP_198569908.1">
    <property type="nucleotide sequence ID" value="NZ_CP066167.1"/>
</dbReference>
<comment type="catalytic activity">
    <reaction evidence="10">
        <text>ITP + H2O = IMP + diphosphate + H(+)</text>
        <dbReference type="Rhea" id="RHEA:29399"/>
        <dbReference type="ChEBI" id="CHEBI:15377"/>
        <dbReference type="ChEBI" id="CHEBI:15378"/>
        <dbReference type="ChEBI" id="CHEBI:33019"/>
        <dbReference type="ChEBI" id="CHEBI:58053"/>
        <dbReference type="ChEBI" id="CHEBI:61402"/>
        <dbReference type="EC" id="3.6.1.66"/>
    </reaction>
</comment>
<organism evidence="12 13">
    <name type="scientific">Spongiibacter nanhainus</name>
    <dbReference type="NCBI Taxonomy" id="2794344"/>
    <lineage>
        <taxon>Bacteria</taxon>
        <taxon>Pseudomonadati</taxon>
        <taxon>Pseudomonadota</taxon>
        <taxon>Gammaproteobacteria</taxon>
        <taxon>Cellvibrionales</taxon>
        <taxon>Spongiibacteraceae</taxon>
        <taxon>Spongiibacter</taxon>
    </lineage>
</organism>
<keyword evidence="7 10" id="KW-0546">Nucleotide metabolism</keyword>
<feature type="active site" description="Proton acceptor" evidence="10">
    <location>
        <position position="70"/>
    </location>
</feature>
<dbReference type="EMBL" id="CP066167">
    <property type="protein sequence ID" value="QQD18414.1"/>
    <property type="molecule type" value="Genomic_DNA"/>
</dbReference>
<dbReference type="SUPFAM" id="SSF52972">
    <property type="entry name" value="ITPase-like"/>
    <property type="match status" value="1"/>
</dbReference>
<proteinExistence type="inferred from homology"/>
<evidence type="ECO:0000256" key="2">
    <source>
        <dbReference type="ARBA" id="ARBA00011738"/>
    </source>
</evidence>
<dbReference type="GO" id="GO:0046872">
    <property type="term" value="F:metal ion binding"/>
    <property type="evidence" value="ECO:0007669"/>
    <property type="project" value="UniProtKB-KW"/>
</dbReference>
<dbReference type="KEGG" id="snan:I6N98_00620"/>
<dbReference type="Gene3D" id="3.90.950.10">
    <property type="match status" value="1"/>
</dbReference>
<evidence type="ECO:0000256" key="10">
    <source>
        <dbReference type="HAMAP-Rule" id="MF_01405"/>
    </source>
</evidence>
<dbReference type="InterPro" id="IPR020922">
    <property type="entry name" value="dITP/XTP_pyrophosphatase"/>
</dbReference>
<dbReference type="CDD" id="cd00515">
    <property type="entry name" value="HAM1"/>
    <property type="match status" value="1"/>
</dbReference>
<keyword evidence="13" id="KW-1185">Reference proteome</keyword>
<evidence type="ECO:0000256" key="7">
    <source>
        <dbReference type="ARBA" id="ARBA00023080"/>
    </source>
</evidence>
<dbReference type="PANTHER" id="PTHR11067:SF9">
    <property type="entry name" value="INOSINE TRIPHOSPHATE PYROPHOSPHATASE"/>
    <property type="match status" value="1"/>
</dbReference>
<reference evidence="12 13" key="1">
    <citation type="submission" date="2020-12" db="EMBL/GenBank/DDBJ databases">
        <authorList>
            <person name="Shan Y."/>
        </authorList>
    </citation>
    <scope>NUCLEOTIDE SEQUENCE [LARGE SCALE GENOMIC DNA]</scope>
    <source>
        <strain evidence="13">csc3.9</strain>
    </source>
</reference>
<evidence type="ECO:0000256" key="6">
    <source>
        <dbReference type="ARBA" id="ARBA00022842"/>
    </source>
</evidence>
<evidence type="ECO:0000256" key="5">
    <source>
        <dbReference type="ARBA" id="ARBA00022801"/>
    </source>
</evidence>
<dbReference type="GO" id="GO:0036222">
    <property type="term" value="F:XTP diphosphatase activity"/>
    <property type="evidence" value="ECO:0007669"/>
    <property type="project" value="UniProtKB-UniRule"/>
</dbReference>
<dbReference type="FunFam" id="3.90.950.10:FF:000001">
    <property type="entry name" value="dITP/XTP pyrophosphatase"/>
    <property type="match status" value="1"/>
</dbReference>
<dbReference type="InterPro" id="IPR029001">
    <property type="entry name" value="ITPase-like_fam"/>
</dbReference>
<protein>
    <recommendedName>
        <fullName evidence="10">dITP/XTP pyrophosphatase</fullName>
        <ecNumber evidence="10">3.6.1.66</ecNumber>
    </recommendedName>
    <alternativeName>
        <fullName evidence="10">Non-canonical purine NTP pyrophosphatase</fullName>
    </alternativeName>
    <alternativeName>
        <fullName evidence="10">Non-standard purine NTP pyrophosphatase</fullName>
    </alternativeName>
    <alternativeName>
        <fullName evidence="10">Nucleoside-triphosphate diphosphatase</fullName>
    </alternativeName>
    <alternativeName>
        <fullName evidence="10">Nucleoside-triphosphate pyrophosphatase</fullName>
        <shortName evidence="10">NTPase</shortName>
    </alternativeName>
</protein>
<dbReference type="PANTHER" id="PTHR11067">
    <property type="entry name" value="INOSINE TRIPHOSPHATE PYROPHOSPHATASE/HAM1 PROTEIN"/>
    <property type="match status" value="1"/>
</dbReference>
<dbReference type="GO" id="GO:0009117">
    <property type="term" value="P:nucleotide metabolic process"/>
    <property type="evidence" value="ECO:0007669"/>
    <property type="project" value="UniProtKB-KW"/>
</dbReference>
<feature type="binding site" evidence="10">
    <location>
        <position position="176"/>
    </location>
    <ligand>
        <name>substrate</name>
    </ligand>
</feature>
<keyword evidence="3 10" id="KW-0479">Metal-binding</keyword>
<sequence>MALKLVLASGNPGKLAELSDILADLDAEVLPQSEFDVPDAVEDGLSFVENALIKARHAARHSGLPALADDSGLCVDALGGAPGIYSARYAGTHGDDEANNRKLLANLTGVDNRRAHFHCALVFVRHENDPAPIICEGLWWGEIVDQARGDNGFGYDPLFYIPSLGCCSAELPKAQKNAVSHRGQALAKLLTRLQQR</sequence>
<name>A0A7T4R0Y3_9GAMM</name>
<evidence type="ECO:0000256" key="11">
    <source>
        <dbReference type="RuleBase" id="RU003781"/>
    </source>
</evidence>
<evidence type="ECO:0000256" key="9">
    <source>
        <dbReference type="ARBA" id="ARBA00052017"/>
    </source>
</evidence>
<comment type="cofactor">
    <cofactor evidence="10">
        <name>Mg(2+)</name>
        <dbReference type="ChEBI" id="CHEBI:18420"/>
    </cofactor>
    <text evidence="10">Binds 1 Mg(2+) ion per subunit.</text>
</comment>
<comment type="similarity">
    <text evidence="1 10 11">Belongs to the HAM1 NTPase family.</text>
</comment>
<dbReference type="Pfam" id="PF01725">
    <property type="entry name" value="Ham1p_like"/>
    <property type="match status" value="1"/>
</dbReference>
<evidence type="ECO:0000256" key="8">
    <source>
        <dbReference type="ARBA" id="ARBA00051875"/>
    </source>
</evidence>
<comment type="subunit">
    <text evidence="2 10">Homodimer.</text>
</comment>
<dbReference type="AlphaFoldDB" id="A0A7T4R0Y3"/>
<dbReference type="GO" id="GO:0036220">
    <property type="term" value="F:ITP diphosphatase activity"/>
    <property type="evidence" value="ECO:0007669"/>
    <property type="project" value="UniProtKB-UniRule"/>
</dbReference>
<dbReference type="GO" id="GO:0017111">
    <property type="term" value="F:ribonucleoside triphosphate phosphatase activity"/>
    <property type="evidence" value="ECO:0007669"/>
    <property type="project" value="InterPro"/>
</dbReference>
<dbReference type="GO" id="GO:0035870">
    <property type="term" value="F:dITP diphosphatase activity"/>
    <property type="evidence" value="ECO:0007669"/>
    <property type="project" value="UniProtKB-UniRule"/>
</dbReference>